<name>W7S7B1_LYSSH</name>
<evidence type="ECO:0000313" key="2">
    <source>
        <dbReference type="Proteomes" id="UP000023555"/>
    </source>
</evidence>
<protein>
    <submittedName>
        <fullName evidence="1">Uncharacterized protein</fullName>
    </submittedName>
</protein>
<sequence>MFKAHKFLPNDIKKADDKQVIQFSGFSRGLVYDE</sequence>
<comment type="caution">
    <text evidence="1">The sequence shown here is derived from an EMBL/GenBank/DDBJ whole genome shotgun (WGS) entry which is preliminary data.</text>
</comment>
<dbReference type="Proteomes" id="UP000023555">
    <property type="component" value="Unassembled WGS sequence"/>
</dbReference>
<dbReference type="AlphaFoldDB" id="W7S7B1"/>
<proteinExistence type="predicted"/>
<organism evidence="1 2">
    <name type="scientific">Lysinibacillus sphaericus CBAM5</name>
    <dbReference type="NCBI Taxonomy" id="1400869"/>
    <lineage>
        <taxon>Bacteria</taxon>
        <taxon>Bacillati</taxon>
        <taxon>Bacillota</taxon>
        <taxon>Bacilli</taxon>
        <taxon>Bacillales</taxon>
        <taxon>Bacillaceae</taxon>
        <taxon>Lysinibacillus</taxon>
    </lineage>
</organism>
<gene>
    <name evidence="1" type="ORF">P799_06425</name>
</gene>
<accession>W7S7B1</accession>
<dbReference type="HOGENOM" id="CLU_3374469_0_0_9"/>
<evidence type="ECO:0000313" key="1">
    <source>
        <dbReference type="EMBL" id="EWH34196.1"/>
    </source>
</evidence>
<reference evidence="1 2" key="1">
    <citation type="journal article" date="2015" name="Stand. Genomic Sci.">
        <title>Genome sequence and description of the mosquitocidal and heavy metal tolerant strain Lysinibacillus sphaericus CBAM5.</title>
        <authorList>
            <person name="Pena-Montenegro T.D."/>
            <person name="Lozano L."/>
            <person name="Dussan J."/>
        </authorList>
    </citation>
    <scope>NUCLEOTIDE SEQUENCE [LARGE SCALE GENOMIC DNA]</scope>
    <source>
        <strain evidence="1">CBAM5</strain>
    </source>
</reference>
<dbReference type="EMBL" id="AYKQ01000008">
    <property type="protein sequence ID" value="EWH34196.1"/>
    <property type="molecule type" value="Genomic_DNA"/>
</dbReference>